<name>G2Y295_BOTF4</name>
<protein>
    <submittedName>
        <fullName evidence="5">Similar to aspartic-type endopeptidase</fullName>
    </submittedName>
</protein>
<dbReference type="EMBL" id="FQ790283">
    <property type="protein sequence ID" value="CCD46785.1"/>
    <property type="molecule type" value="Genomic_DNA"/>
</dbReference>
<accession>G2Y295</accession>
<dbReference type="HOGENOM" id="CLU_029272_1_0_1"/>
<keyword evidence="3" id="KW-0732">Signal</keyword>
<evidence type="ECO:0000313" key="5">
    <source>
        <dbReference type="EMBL" id="CCD46785.1"/>
    </source>
</evidence>
<evidence type="ECO:0000256" key="1">
    <source>
        <dbReference type="SAM" id="MobiDB-lite"/>
    </source>
</evidence>
<sequence>MVAPISLKSRPISLILALFIPLASAGSNAISLQWSNRTYGPDGPWQAVSVGIGTPTQAIDLIPGGSWTANILSTSICSNSSGCPSLNAGLFDIHASTSYTQINNTGVIANTTFANRAGTLPVSTGAAQVGLDTLTISNGADSNTIENFELLVIENADQTLSNGTKYAPQVGSLALGAPNINQTFSSNLTGQFLSSGLYSQAKIPSNSFGLHVGSASMGIRGSLVLGGYDQSRVLTPVTTQKGYNGTFSMSLVDMSIGTIDGYSPLNFNTTKSGLLFNSATSAASNGLLEVDVDPSVPYLYLPTSTCDILASHLPITYNENLNLYLWNTSSPLYQPIISSPTYLAFTFSNADSDNQNTQISIKIPFSLLSLSLTYPLSNTSDSVPYFPCQPSSLPSGSWALGRAFLQAAFLGTIWTDSSNITSSQGTSFFLAQAPGPDVPGENLVNLQPDSTSLDASTTVWKDTWSSHWTPLITPLDLSSSSFSSPQSPVPSSSSSSSNTGLPTAQMVGISVGSATAFISLLAMIFWICKRKANMARANKEKDREEAISREMEKKERERQGIDLGWIKLEDDP</sequence>
<evidence type="ECO:0000313" key="6">
    <source>
        <dbReference type="Proteomes" id="UP000008177"/>
    </source>
</evidence>
<feature type="region of interest" description="Disordered" evidence="1">
    <location>
        <begin position="537"/>
        <end position="572"/>
    </location>
</feature>
<evidence type="ECO:0000259" key="4">
    <source>
        <dbReference type="PROSITE" id="PS51767"/>
    </source>
</evidence>
<keyword evidence="2" id="KW-0812">Transmembrane</keyword>
<feature type="compositionally biased region" description="Basic and acidic residues" evidence="1">
    <location>
        <begin position="537"/>
        <end position="560"/>
    </location>
</feature>
<organism evidence="5 6">
    <name type="scientific">Botryotinia fuckeliana (strain T4)</name>
    <name type="common">Noble rot fungus</name>
    <name type="synonym">Botrytis cinerea</name>
    <dbReference type="NCBI Taxonomy" id="999810"/>
    <lineage>
        <taxon>Eukaryota</taxon>
        <taxon>Fungi</taxon>
        <taxon>Dikarya</taxon>
        <taxon>Ascomycota</taxon>
        <taxon>Pezizomycotina</taxon>
        <taxon>Leotiomycetes</taxon>
        <taxon>Helotiales</taxon>
        <taxon>Sclerotiniaceae</taxon>
        <taxon>Botrytis</taxon>
    </lineage>
</organism>
<evidence type="ECO:0000256" key="3">
    <source>
        <dbReference type="SAM" id="SignalP"/>
    </source>
</evidence>
<dbReference type="PROSITE" id="PS51767">
    <property type="entry name" value="PEPTIDASE_A1"/>
    <property type="match status" value="1"/>
</dbReference>
<reference evidence="6" key="1">
    <citation type="journal article" date="2011" name="PLoS Genet.">
        <title>Genomic analysis of the necrotrophic fungal pathogens Sclerotinia sclerotiorum and Botrytis cinerea.</title>
        <authorList>
            <person name="Amselem J."/>
            <person name="Cuomo C.A."/>
            <person name="van Kan J.A."/>
            <person name="Viaud M."/>
            <person name="Benito E.P."/>
            <person name="Couloux A."/>
            <person name="Coutinho P.M."/>
            <person name="de Vries R.P."/>
            <person name="Dyer P.S."/>
            <person name="Fillinger S."/>
            <person name="Fournier E."/>
            <person name="Gout L."/>
            <person name="Hahn M."/>
            <person name="Kohn L."/>
            <person name="Lapalu N."/>
            <person name="Plummer K.M."/>
            <person name="Pradier J.M."/>
            <person name="Quevillon E."/>
            <person name="Sharon A."/>
            <person name="Simon A."/>
            <person name="ten Have A."/>
            <person name="Tudzynski B."/>
            <person name="Tudzynski P."/>
            <person name="Wincker P."/>
            <person name="Andrew M."/>
            <person name="Anthouard V."/>
            <person name="Beever R.E."/>
            <person name="Beffa R."/>
            <person name="Benoit I."/>
            <person name="Bouzid O."/>
            <person name="Brault B."/>
            <person name="Chen Z."/>
            <person name="Choquer M."/>
            <person name="Collemare J."/>
            <person name="Cotton P."/>
            <person name="Danchin E.G."/>
            <person name="Da Silva C."/>
            <person name="Gautier A."/>
            <person name="Giraud C."/>
            <person name="Giraud T."/>
            <person name="Gonzalez C."/>
            <person name="Grossetete S."/>
            <person name="Guldener U."/>
            <person name="Henrissat B."/>
            <person name="Howlett B.J."/>
            <person name="Kodira C."/>
            <person name="Kretschmer M."/>
            <person name="Lappartient A."/>
            <person name="Leroch M."/>
            <person name="Levis C."/>
            <person name="Mauceli E."/>
            <person name="Neuveglise C."/>
            <person name="Oeser B."/>
            <person name="Pearson M."/>
            <person name="Poulain J."/>
            <person name="Poussereau N."/>
            <person name="Quesneville H."/>
            <person name="Rascle C."/>
            <person name="Schumacher J."/>
            <person name="Segurens B."/>
            <person name="Sexton A."/>
            <person name="Silva E."/>
            <person name="Sirven C."/>
            <person name="Soanes D.M."/>
            <person name="Talbot N.J."/>
            <person name="Templeton M."/>
            <person name="Yandava C."/>
            <person name="Yarden O."/>
            <person name="Zeng Q."/>
            <person name="Rollins J.A."/>
            <person name="Lebrun M.H."/>
            <person name="Dickman M."/>
        </authorList>
    </citation>
    <scope>NUCLEOTIDE SEQUENCE [LARGE SCALE GENOMIC DNA]</scope>
    <source>
        <strain evidence="6">T4</strain>
    </source>
</reference>
<keyword evidence="2" id="KW-0472">Membrane</keyword>
<feature type="signal peptide" evidence="3">
    <location>
        <begin position="1"/>
        <end position="25"/>
    </location>
</feature>
<dbReference type="InParanoid" id="G2Y295"/>
<dbReference type="OrthoDB" id="4074350at2759"/>
<dbReference type="Proteomes" id="UP000008177">
    <property type="component" value="Unplaced contigs"/>
</dbReference>
<proteinExistence type="predicted"/>
<dbReference type="InterPro" id="IPR021109">
    <property type="entry name" value="Peptidase_aspartic_dom_sf"/>
</dbReference>
<dbReference type="Gene3D" id="2.40.70.10">
    <property type="entry name" value="Acid Proteases"/>
    <property type="match status" value="2"/>
</dbReference>
<keyword evidence="2" id="KW-1133">Transmembrane helix</keyword>
<dbReference type="SUPFAM" id="SSF50630">
    <property type="entry name" value="Acid proteases"/>
    <property type="match status" value="1"/>
</dbReference>
<dbReference type="STRING" id="999810.G2Y295"/>
<dbReference type="eggNOG" id="ENOG502SJYP">
    <property type="taxonomic scope" value="Eukaryota"/>
</dbReference>
<dbReference type="AlphaFoldDB" id="G2Y295"/>
<dbReference type="InterPro" id="IPR033121">
    <property type="entry name" value="PEPTIDASE_A1"/>
</dbReference>
<feature type="domain" description="Peptidase A1" evidence="4">
    <location>
        <begin position="46"/>
        <end position="423"/>
    </location>
</feature>
<evidence type="ECO:0000256" key="2">
    <source>
        <dbReference type="SAM" id="Phobius"/>
    </source>
</evidence>
<gene>
    <name evidence="5" type="ORF">BofuT4_P114910.1</name>
</gene>
<feature type="chain" id="PRO_5003439818" evidence="3">
    <location>
        <begin position="26"/>
        <end position="572"/>
    </location>
</feature>
<feature type="transmembrane region" description="Helical" evidence="2">
    <location>
        <begin position="506"/>
        <end position="528"/>
    </location>
</feature>